<dbReference type="Gene3D" id="3.10.450.140">
    <property type="entry name" value="dsDNA mimic, putative"/>
    <property type="match status" value="1"/>
</dbReference>
<dbReference type="Proteomes" id="UP000253763">
    <property type="component" value="Unassembled WGS sequence"/>
</dbReference>
<gene>
    <name evidence="2" type="ORF">BSO15_08640</name>
    <name evidence="4" type="ORF">DPV87_06515</name>
    <name evidence="3" type="ORF">DPV97_08955</name>
    <name evidence="5" type="ORF">NCTC10665_01425</name>
</gene>
<protein>
    <recommendedName>
        <fullName evidence="1">Putative double-stranded DNA mimic protein BSO15_08640</fullName>
    </recommendedName>
</protein>
<dbReference type="Proteomes" id="UP000268879">
    <property type="component" value="Chromosome"/>
</dbReference>
<dbReference type="EMBL" id="QEPZ01000009">
    <property type="protein sequence ID" value="RDE90147.1"/>
    <property type="molecule type" value="Genomic_DNA"/>
</dbReference>
<evidence type="ECO:0000256" key="1">
    <source>
        <dbReference type="HAMAP-Rule" id="MF_00680"/>
    </source>
</evidence>
<dbReference type="EMBL" id="MPJJ01000010">
    <property type="protein sequence ID" value="OLV26087.1"/>
    <property type="molecule type" value="Genomic_DNA"/>
</dbReference>
<evidence type="ECO:0000313" key="7">
    <source>
        <dbReference type="Proteomes" id="UP000253763"/>
    </source>
</evidence>
<dbReference type="EMBL" id="LR134481">
    <property type="protein sequence ID" value="VEI31941.1"/>
    <property type="molecule type" value="Genomic_DNA"/>
</dbReference>
<evidence type="ECO:0000313" key="5">
    <source>
        <dbReference type="EMBL" id="VEI31941.1"/>
    </source>
</evidence>
<evidence type="ECO:0000313" key="9">
    <source>
        <dbReference type="Proteomes" id="UP000268879"/>
    </source>
</evidence>
<sequence length="107" mass="12410">MTTDIQKLDPDAAIDLAYDIFLEMAGENLDPADIMLFNLQFEDRGAVEFVETADDWEQEIGVLIDPDAFAEVWVGLVNEKDEMDDVFAKFLISHREEDREFHVIWKK</sequence>
<dbReference type="EMBL" id="QEPW01000010">
    <property type="protein sequence ID" value="RDE90667.1"/>
    <property type="molecule type" value="Genomic_DNA"/>
</dbReference>
<organism evidence="4 8">
    <name type="scientific">Haemophilus parainfluenzae</name>
    <dbReference type="NCBI Taxonomy" id="729"/>
    <lineage>
        <taxon>Bacteria</taxon>
        <taxon>Pseudomonadati</taxon>
        <taxon>Pseudomonadota</taxon>
        <taxon>Gammaproteobacteria</taxon>
        <taxon>Pasteurellales</taxon>
        <taxon>Pasteurellaceae</taxon>
        <taxon>Haemophilus</taxon>
    </lineage>
</organism>
<evidence type="ECO:0000313" key="4">
    <source>
        <dbReference type="EMBL" id="RDE90667.1"/>
    </source>
</evidence>
<reference evidence="7 8" key="2">
    <citation type="submission" date="2018-05" db="EMBL/GenBank/DDBJ databases">
        <title>Draft Genome Sequences for a Diverse set of 7 Haemophilus Species.</title>
        <authorList>
            <person name="Nichols M."/>
            <person name="Topaz N."/>
            <person name="Wang X."/>
            <person name="Wang X."/>
            <person name="Boxrud D."/>
        </authorList>
    </citation>
    <scope>NUCLEOTIDE SEQUENCE [LARGE SCALE GENOMIC DNA]</scope>
    <source>
        <strain evidence="4 8">C2008001710</strain>
        <strain evidence="3 7">C2008003258</strain>
    </source>
</reference>
<dbReference type="SUPFAM" id="SSF102816">
    <property type="entry name" value="Putative dsDNA mimic"/>
    <property type="match status" value="1"/>
</dbReference>
<dbReference type="InterPro" id="IPR007376">
    <property type="entry name" value="dsDNA_mimic_put"/>
</dbReference>
<accession>A0A1R0E6I4</accession>
<evidence type="ECO:0000313" key="3">
    <source>
        <dbReference type="EMBL" id="RDE90147.1"/>
    </source>
</evidence>
<name>A0A1R0E6I4_HAEPA</name>
<dbReference type="Proteomes" id="UP000242412">
    <property type="component" value="Unassembled WGS sequence"/>
</dbReference>
<comment type="function">
    <text evidence="1">May act as a double-stranded DNA (dsDNA) mimic. Probably regulates the activity of a dsDNA-binding protein.</text>
</comment>
<evidence type="ECO:0000313" key="8">
    <source>
        <dbReference type="Proteomes" id="UP000253910"/>
    </source>
</evidence>
<dbReference type="HAMAP" id="MF_00680">
    <property type="entry name" value="UPF0263"/>
    <property type="match status" value="1"/>
</dbReference>
<dbReference type="AlphaFoldDB" id="A0A1R0E6I4"/>
<dbReference type="Proteomes" id="UP000253910">
    <property type="component" value="Unassembled WGS sequence"/>
</dbReference>
<dbReference type="RefSeq" id="WP_049357433.1">
    <property type="nucleotide sequence ID" value="NZ_CABFLI010000001.1"/>
</dbReference>
<comment type="similarity">
    <text evidence="1">Belongs to the putative dsDNA mimic protein family.</text>
</comment>
<proteinExistence type="inferred from homology"/>
<reference evidence="2 6" key="1">
    <citation type="submission" date="2016-11" db="EMBL/GenBank/DDBJ databases">
        <title>Simultaneous identification of Haemophilus influenzae and Haemophilus haemolyticus using TaqMan real-time PCR.</title>
        <authorList>
            <person name="Price E.P."/>
            <person name="Sarovich D.S."/>
            <person name="Harris T.M."/>
            <person name="Spargo J.C."/>
            <person name="Nosworthy E."/>
            <person name="Beissbarth J."/>
            <person name="Chang A.B."/>
            <person name="Smith-Vaughan H.C."/>
        </authorList>
    </citation>
    <scope>NUCLEOTIDE SEQUENCE [LARGE SCALE GENOMIC DNA]</scope>
    <source>
        <strain evidence="2 6">60884 B Hi-2</strain>
    </source>
</reference>
<evidence type="ECO:0000313" key="2">
    <source>
        <dbReference type="EMBL" id="OLV26087.1"/>
    </source>
</evidence>
<dbReference type="NCBIfam" id="NF003469">
    <property type="entry name" value="PRK05094.1"/>
    <property type="match status" value="1"/>
</dbReference>
<dbReference type="InterPro" id="IPR036763">
    <property type="entry name" value="Put_dsDNA_mimic_sf"/>
</dbReference>
<dbReference type="Pfam" id="PF04269">
    <property type="entry name" value="DUF440"/>
    <property type="match status" value="1"/>
</dbReference>
<reference evidence="5 9" key="3">
    <citation type="submission" date="2018-12" db="EMBL/GenBank/DDBJ databases">
        <authorList>
            <consortium name="Pathogen Informatics"/>
        </authorList>
    </citation>
    <scope>NUCLEOTIDE SEQUENCE [LARGE SCALE GENOMIC DNA]</scope>
    <source>
        <strain evidence="5 9">NCTC10665</strain>
    </source>
</reference>
<evidence type="ECO:0000313" key="6">
    <source>
        <dbReference type="Proteomes" id="UP000242412"/>
    </source>
</evidence>
<dbReference type="OrthoDB" id="5677388at2"/>
<dbReference type="PIRSF" id="PIRSF004916">
    <property type="entry name" value="UCP004916"/>
    <property type="match status" value="1"/>
</dbReference>